<name>A0ABV9UKG4_9ACTN</name>
<evidence type="ECO:0000256" key="10">
    <source>
        <dbReference type="PROSITE-ProRule" id="PRU00703"/>
    </source>
</evidence>
<dbReference type="PROSITE" id="PS51371">
    <property type="entry name" value="CBS"/>
    <property type="match status" value="1"/>
</dbReference>
<evidence type="ECO:0000256" key="5">
    <source>
        <dbReference type="ARBA" id="ARBA00023065"/>
    </source>
</evidence>
<keyword evidence="2" id="KW-0813">Transport</keyword>
<evidence type="ECO:0000313" key="15">
    <source>
        <dbReference type="Proteomes" id="UP001595834"/>
    </source>
</evidence>
<evidence type="ECO:0000259" key="13">
    <source>
        <dbReference type="PROSITE" id="PS51371"/>
    </source>
</evidence>
<dbReference type="Pfam" id="PF00654">
    <property type="entry name" value="Voltage_CLC"/>
    <property type="match status" value="1"/>
</dbReference>
<feature type="transmembrane region" description="Helical" evidence="12">
    <location>
        <begin position="252"/>
        <end position="276"/>
    </location>
</feature>
<keyword evidence="7" id="KW-0869">Chloride channel</keyword>
<feature type="region of interest" description="Disordered" evidence="11">
    <location>
        <begin position="598"/>
        <end position="637"/>
    </location>
</feature>
<keyword evidence="3 12" id="KW-0812">Transmembrane</keyword>
<evidence type="ECO:0000256" key="4">
    <source>
        <dbReference type="ARBA" id="ARBA00022989"/>
    </source>
</evidence>
<evidence type="ECO:0000256" key="6">
    <source>
        <dbReference type="ARBA" id="ARBA00023136"/>
    </source>
</evidence>
<gene>
    <name evidence="14" type="ORF">ACFPFX_11970</name>
</gene>
<dbReference type="InterPro" id="IPR046342">
    <property type="entry name" value="CBS_dom_sf"/>
</dbReference>
<feature type="transmembrane region" description="Helical" evidence="12">
    <location>
        <begin position="215"/>
        <end position="232"/>
    </location>
</feature>
<feature type="transmembrane region" description="Helical" evidence="12">
    <location>
        <begin position="353"/>
        <end position="372"/>
    </location>
</feature>
<dbReference type="SMART" id="SM00116">
    <property type="entry name" value="CBS"/>
    <property type="match status" value="1"/>
</dbReference>
<feature type="transmembrane region" description="Helical" evidence="12">
    <location>
        <begin position="288"/>
        <end position="305"/>
    </location>
</feature>
<keyword evidence="4 12" id="KW-1133">Transmembrane helix</keyword>
<evidence type="ECO:0000256" key="8">
    <source>
        <dbReference type="ARBA" id="ARBA00023214"/>
    </source>
</evidence>
<dbReference type="PRINTS" id="PR00762">
    <property type="entry name" value="CLCHANNEL"/>
</dbReference>
<dbReference type="PANTHER" id="PTHR43427">
    <property type="entry name" value="CHLORIDE CHANNEL PROTEIN CLC-E"/>
    <property type="match status" value="1"/>
</dbReference>
<dbReference type="CDD" id="cd02205">
    <property type="entry name" value="CBS_pair_SF"/>
    <property type="match status" value="1"/>
</dbReference>
<dbReference type="PANTHER" id="PTHR43427:SF6">
    <property type="entry name" value="CHLORIDE CHANNEL PROTEIN CLC-E"/>
    <property type="match status" value="1"/>
</dbReference>
<feature type="transmembrane region" description="Helical" evidence="12">
    <location>
        <begin position="82"/>
        <end position="102"/>
    </location>
</feature>
<dbReference type="RefSeq" id="WP_344380843.1">
    <property type="nucleotide sequence ID" value="NZ_BAAASQ010000056.1"/>
</dbReference>
<keyword evidence="9" id="KW-0407">Ion channel</keyword>
<evidence type="ECO:0000256" key="11">
    <source>
        <dbReference type="SAM" id="MobiDB-lite"/>
    </source>
</evidence>
<dbReference type="SUPFAM" id="SSF54631">
    <property type="entry name" value="CBS-domain pair"/>
    <property type="match status" value="1"/>
</dbReference>
<dbReference type="InterPro" id="IPR014743">
    <property type="entry name" value="Cl-channel_core"/>
</dbReference>
<dbReference type="InterPro" id="IPR001807">
    <property type="entry name" value="ClC"/>
</dbReference>
<evidence type="ECO:0000256" key="2">
    <source>
        <dbReference type="ARBA" id="ARBA00022448"/>
    </source>
</evidence>
<feature type="domain" description="CBS" evidence="13">
    <location>
        <begin position="530"/>
        <end position="592"/>
    </location>
</feature>
<dbReference type="SUPFAM" id="SSF81340">
    <property type="entry name" value="Clc chloride channel"/>
    <property type="match status" value="1"/>
</dbReference>
<feature type="transmembrane region" description="Helical" evidence="12">
    <location>
        <begin position="178"/>
        <end position="203"/>
    </location>
</feature>
<keyword evidence="6 12" id="KW-0472">Membrane</keyword>
<feature type="transmembrane region" description="Helical" evidence="12">
    <location>
        <begin position="325"/>
        <end position="346"/>
    </location>
</feature>
<dbReference type="EMBL" id="JBHSIZ010000012">
    <property type="protein sequence ID" value="MFC4957006.1"/>
    <property type="molecule type" value="Genomic_DNA"/>
</dbReference>
<keyword evidence="10" id="KW-0129">CBS domain</keyword>
<evidence type="ECO:0000256" key="1">
    <source>
        <dbReference type="ARBA" id="ARBA00004141"/>
    </source>
</evidence>
<feature type="transmembrane region" description="Helical" evidence="12">
    <location>
        <begin position="378"/>
        <end position="404"/>
    </location>
</feature>
<evidence type="ECO:0000256" key="7">
    <source>
        <dbReference type="ARBA" id="ARBA00023173"/>
    </source>
</evidence>
<feature type="transmembrane region" description="Helical" evidence="12">
    <location>
        <begin position="32"/>
        <end position="61"/>
    </location>
</feature>
<keyword evidence="8" id="KW-0868">Chloride</keyword>
<accession>A0ABV9UKG4</accession>
<dbReference type="CDD" id="cd00400">
    <property type="entry name" value="Voltage_gated_ClC"/>
    <property type="match status" value="1"/>
</dbReference>
<sequence>MPFSRAAHPHPPAQKHGVKIPHLGDFHVPPRVAAITALAIPIGAAAALVAVALLKLIALFTNLCFYGRFAFSTTAPHGTPHHWLLVVMPVVGGLVIGVMARYGSEKIRGHGMPEAIESILIGGSRVQPRVAALKPLSAAISIGTGGPFGAEGPIIMTGGAVGSLISQHLRVTTDERKALLVAGSAAGMAATFNAPLAAILLAVELLLFEWRPRSYLPVAAAAATATLVRGPLLGTEPLFGGAHVPAHLPTSAYGLCVVAGVTAGLLALGATWLVYFSEDLFAKLPFHWMWWPAIGGAIIGVGGLFEPRALGVGYDVIDQLLTGRATTGLIIGILVVKTLIWGLSLGSGTSGGVLAPMFMIGGALGAAEGLIFPQVSPGFWALVSLAGVLGGVMRSPLTGIVFCLELTHEMNALIPMVITASAAYLLSVIVLKRSVLTEKLARRGMHLTREYSVDPLEVHLVRQLETPVRLTLRAGQTTAEAAEVLRAAYEAGDPDRLLAQRLYPVLDGETLTGVVTRHQLVHGTPDDTPLSRLAVPAVTAHDDETLRTLANRMAEHDITRILIVSRDEHPRLEGLVTLRQLLHARRVDLHEEQHVERHLTLRPRRKPSLVVASGTGARPTAPRSAEEEGEPEAVSVI</sequence>
<organism evidence="14 15">
    <name type="scientific">Streptomyces mauvecolor</name>
    <dbReference type="NCBI Taxonomy" id="58345"/>
    <lineage>
        <taxon>Bacteria</taxon>
        <taxon>Bacillati</taxon>
        <taxon>Actinomycetota</taxon>
        <taxon>Actinomycetes</taxon>
        <taxon>Kitasatosporales</taxon>
        <taxon>Streptomycetaceae</taxon>
        <taxon>Streptomyces</taxon>
    </lineage>
</organism>
<proteinExistence type="predicted"/>
<comment type="caution">
    <text evidence="14">The sequence shown here is derived from an EMBL/GenBank/DDBJ whole genome shotgun (WGS) entry which is preliminary data.</text>
</comment>
<evidence type="ECO:0000256" key="3">
    <source>
        <dbReference type="ARBA" id="ARBA00022692"/>
    </source>
</evidence>
<evidence type="ECO:0000256" key="9">
    <source>
        <dbReference type="ARBA" id="ARBA00023303"/>
    </source>
</evidence>
<reference evidence="15" key="1">
    <citation type="journal article" date="2019" name="Int. J. Syst. Evol. Microbiol.">
        <title>The Global Catalogue of Microorganisms (GCM) 10K type strain sequencing project: providing services to taxonomists for standard genome sequencing and annotation.</title>
        <authorList>
            <consortium name="The Broad Institute Genomics Platform"/>
            <consortium name="The Broad Institute Genome Sequencing Center for Infectious Disease"/>
            <person name="Wu L."/>
            <person name="Ma J."/>
        </authorList>
    </citation>
    <scope>NUCLEOTIDE SEQUENCE [LARGE SCALE GENOMIC DNA]</scope>
    <source>
        <strain evidence="15">CCM 7224</strain>
    </source>
</reference>
<dbReference type="Gene3D" id="1.10.3080.10">
    <property type="entry name" value="Clc chloride channel"/>
    <property type="match status" value="1"/>
</dbReference>
<dbReference type="Proteomes" id="UP001595834">
    <property type="component" value="Unassembled WGS sequence"/>
</dbReference>
<dbReference type="Pfam" id="PF00571">
    <property type="entry name" value="CBS"/>
    <property type="match status" value="1"/>
</dbReference>
<keyword evidence="5" id="KW-0406">Ion transport</keyword>
<evidence type="ECO:0000313" key="14">
    <source>
        <dbReference type="EMBL" id="MFC4957006.1"/>
    </source>
</evidence>
<feature type="transmembrane region" description="Helical" evidence="12">
    <location>
        <begin position="411"/>
        <end position="431"/>
    </location>
</feature>
<dbReference type="InterPro" id="IPR000644">
    <property type="entry name" value="CBS_dom"/>
</dbReference>
<dbReference type="InterPro" id="IPR050368">
    <property type="entry name" value="ClC-type_chloride_channel"/>
</dbReference>
<comment type="subcellular location">
    <subcellularLocation>
        <location evidence="1">Membrane</location>
        <topology evidence="1">Multi-pass membrane protein</topology>
    </subcellularLocation>
</comment>
<protein>
    <submittedName>
        <fullName evidence="14">Chloride channel protein</fullName>
    </submittedName>
</protein>
<evidence type="ECO:0000256" key="12">
    <source>
        <dbReference type="SAM" id="Phobius"/>
    </source>
</evidence>
<dbReference type="Gene3D" id="3.10.580.10">
    <property type="entry name" value="CBS-domain"/>
    <property type="match status" value="1"/>
</dbReference>
<keyword evidence="15" id="KW-1185">Reference proteome</keyword>